<feature type="transmembrane region" description="Helical" evidence="1">
    <location>
        <begin position="78"/>
        <end position="96"/>
    </location>
</feature>
<evidence type="ECO:0000313" key="3">
    <source>
        <dbReference type="EMBL" id="WYK01558.1"/>
    </source>
</evidence>
<feature type="transmembrane region" description="Helical" evidence="1">
    <location>
        <begin position="116"/>
        <end position="132"/>
    </location>
</feature>
<evidence type="ECO:0000256" key="1">
    <source>
        <dbReference type="SAM" id="Phobius"/>
    </source>
</evidence>
<feature type="transmembrane region" description="Helical" evidence="1">
    <location>
        <begin position="201"/>
        <end position="222"/>
    </location>
</feature>
<dbReference type="Pfam" id="PF01757">
    <property type="entry name" value="Acyl_transf_3"/>
    <property type="match status" value="1"/>
</dbReference>
<protein>
    <recommendedName>
        <fullName evidence="2">Acyltransferase 3 domain-containing protein</fullName>
    </recommendedName>
</protein>
<feature type="transmembrane region" description="Helical" evidence="1">
    <location>
        <begin position="303"/>
        <end position="327"/>
    </location>
</feature>
<accession>A0AAQ3WA79</accession>
<sequence length="358" mass="41007">MKRHIGIELLRIVSMYMVVILHILGIGGVLDNVEYGSLNYFVFWSIETICFVGVNCFALITGYFMIGGKWRIEKFICLWFEVFFYSVLLTIMAQYILGVEISLPIYSFFPLLTKSYWFFSAYAGLFLFIPLLNKGIKLLSKTEMMYGVGVIVLLGTASVVSKDDPFNLYKGYSMIWLVFMYVIGAYLRLHVDIEKIETKKLWISYLGLNGAALFLIIVSSFSPFLEETMGRNWFIDYVSPLILGSSVVLFLLFLKIRIENQIVVKVITAIAPVSFGVYLIHTHPMIFYFILKNQFGHLASENLLIAVLLIFVYGSLIYVGSSLIDYVRSILFQFLKIEDFSGVLGKKIQYFIKLYSGL</sequence>
<dbReference type="GO" id="GO:0016747">
    <property type="term" value="F:acyltransferase activity, transferring groups other than amino-acyl groups"/>
    <property type="evidence" value="ECO:0007669"/>
    <property type="project" value="InterPro"/>
</dbReference>
<reference evidence="3" key="2">
    <citation type="submission" date="2024-03" db="EMBL/GenBank/DDBJ databases">
        <title>The Genome Sequence of Enterococcus sp. DIV0205d.</title>
        <authorList>
            <consortium name="The Broad Institute Genomics Platform"/>
            <consortium name="The Broad Institute Microbial Omics Core"/>
            <consortium name="The Broad Institute Genomic Center for Infectious Diseases"/>
            <person name="Earl A."/>
            <person name="Manson A."/>
            <person name="Gilmore M."/>
            <person name="Schwartman J."/>
            <person name="Shea T."/>
            <person name="Abouelleil A."/>
            <person name="Cao P."/>
            <person name="Chapman S."/>
            <person name="Cusick C."/>
            <person name="Young S."/>
            <person name="Neafsey D."/>
            <person name="Nusbaum C."/>
            <person name="Birren B."/>
        </authorList>
    </citation>
    <scope>NUCLEOTIDE SEQUENCE</scope>
    <source>
        <strain evidence="3">7F3_DIV0205</strain>
    </source>
</reference>
<name>A0AAQ3WA79_9ENTE</name>
<dbReference type="RefSeq" id="WP_086315253.1">
    <property type="nucleotide sequence ID" value="NZ_CP147244.1"/>
</dbReference>
<keyword evidence="1" id="KW-0472">Membrane</keyword>
<evidence type="ECO:0000259" key="2">
    <source>
        <dbReference type="Pfam" id="PF01757"/>
    </source>
</evidence>
<dbReference type="EMBL" id="CP147244">
    <property type="protein sequence ID" value="WYK01558.1"/>
    <property type="molecule type" value="Genomic_DNA"/>
</dbReference>
<feature type="domain" description="Acyltransferase 3" evidence="2">
    <location>
        <begin position="5"/>
        <end position="312"/>
    </location>
</feature>
<feature type="transmembrane region" description="Helical" evidence="1">
    <location>
        <begin position="42"/>
        <end position="66"/>
    </location>
</feature>
<feature type="transmembrane region" description="Helical" evidence="1">
    <location>
        <begin position="234"/>
        <end position="254"/>
    </location>
</feature>
<keyword evidence="4" id="KW-1185">Reference proteome</keyword>
<keyword evidence="1" id="KW-1133">Transmembrane helix</keyword>
<feature type="transmembrane region" description="Helical" evidence="1">
    <location>
        <begin position="266"/>
        <end position="291"/>
    </location>
</feature>
<keyword evidence="1" id="KW-0812">Transmembrane</keyword>
<gene>
    <name evidence="3" type="ORF">A5821_002695</name>
</gene>
<evidence type="ECO:0000313" key="4">
    <source>
        <dbReference type="Proteomes" id="UP000194948"/>
    </source>
</evidence>
<dbReference type="Proteomes" id="UP000194948">
    <property type="component" value="Chromosome"/>
</dbReference>
<proteinExistence type="predicted"/>
<dbReference type="AlphaFoldDB" id="A0AAQ3WA79"/>
<organism evidence="3 4">
    <name type="scientific">Candidatus Enterococcus palustris</name>
    <dbReference type="NCBI Taxonomy" id="1834189"/>
    <lineage>
        <taxon>Bacteria</taxon>
        <taxon>Bacillati</taxon>
        <taxon>Bacillota</taxon>
        <taxon>Bacilli</taxon>
        <taxon>Lactobacillales</taxon>
        <taxon>Enterococcaceae</taxon>
        <taxon>Enterococcus</taxon>
    </lineage>
</organism>
<feature type="transmembrane region" description="Helical" evidence="1">
    <location>
        <begin position="144"/>
        <end position="160"/>
    </location>
</feature>
<feature type="transmembrane region" description="Helical" evidence="1">
    <location>
        <begin position="12"/>
        <end position="30"/>
    </location>
</feature>
<dbReference type="InterPro" id="IPR002656">
    <property type="entry name" value="Acyl_transf_3_dom"/>
</dbReference>
<feature type="transmembrane region" description="Helical" evidence="1">
    <location>
        <begin position="172"/>
        <end position="189"/>
    </location>
</feature>
<reference evidence="3" key="1">
    <citation type="submission" date="2017-05" db="EMBL/GenBank/DDBJ databases">
        <authorList>
            <consortium name="The Broad Institute Genomics Platform"/>
            <consortium name="The Broad Institute Genomic Center for Infectious Diseases"/>
            <person name="Earl A."/>
            <person name="Manson A."/>
            <person name="Schwartman J."/>
            <person name="Gilmore M."/>
            <person name="Abouelleil A."/>
            <person name="Cao P."/>
            <person name="Chapman S."/>
            <person name="Cusick C."/>
            <person name="Shea T."/>
            <person name="Young S."/>
            <person name="Neafsey D."/>
            <person name="Nusbaum C."/>
            <person name="Birren B."/>
        </authorList>
    </citation>
    <scope>NUCLEOTIDE SEQUENCE</scope>
    <source>
        <strain evidence="3">7F3_DIV0205</strain>
    </source>
</reference>